<proteinExistence type="predicted"/>
<evidence type="ECO:0000259" key="1">
    <source>
        <dbReference type="Pfam" id="PF13391"/>
    </source>
</evidence>
<protein>
    <recommendedName>
        <fullName evidence="1">HNH nuclease domain-containing protein</fullName>
    </recommendedName>
</protein>
<evidence type="ECO:0000313" key="2">
    <source>
        <dbReference type="EMBL" id="KAA6344455.1"/>
    </source>
</evidence>
<name>A0A5J4SGI0_9ZZZZ</name>
<reference evidence="2" key="1">
    <citation type="submission" date="2019-03" db="EMBL/GenBank/DDBJ databases">
        <title>Single cell metagenomics reveals metabolic interactions within the superorganism composed of flagellate Streblomastix strix and complex community of Bacteroidetes bacteria on its surface.</title>
        <authorList>
            <person name="Treitli S.C."/>
            <person name="Kolisko M."/>
            <person name="Husnik F."/>
            <person name="Keeling P."/>
            <person name="Hampl V."/>
        </authorList>
    </citation>
    <scope>NUCLEOTIDE SEQUENCE</scope>
    <source>
        <strain evidence="2">STM</strain>
    </source>
</reference>
<sequence>MKELLLYTHYFSTLNRNHSHINGYAPHKPILLLSVIDCIEKGYINDSKIYISSNELVSCFKKNWGIWVKTDYWEMNFRYPFYHMSSEPFWRLVANIGHKIENIKPFNALKTINYACIDNELYLILSDNLQRQKLKQTLIKTYFSSVTPTVDDNSFYLDEESPYSYEVRAQAFQRQISLIYNSTCCITGMRIVSNYNISMIDACHIIPFAETHDDTIGNGLALCPNLHRAFDRGLITIDENYKIVVSKSFNEELDTTYSINQFENKIITLPQNKKFYPQKENLIWHNENVFIK</sequence>
<dbReference type="EMBL" id="SNRY01000216">
    <property type="protein sequence ID" value="KAA6344455.1"/>
    <property type="molecule type" value="Genomic_DNA"/>
</dbReference>
<dbReference type="Pfam" id="PF13391">
    <property type="entry name" value="HNH_2"/>
    <property type="match status" value="1"/>
</dbReference>
<dbReference type="InterPro" id="IPR003615">
    <property type="entry name" value="HNH_nuc"/>
</dbReference>
<gene>
    <name evidence="2" type="ORF">EZS27_007901</name>
</gene>
<dbReference type="PIRSF" id="PIRSF030850">
    <property type="entry name" value="UCP030850"/>
    <property type="match status" value="1"/>
</dbReference>
<feature type="domain" description="HNH nuclease" evidence="1">
    <location>
        <begin position="184"/>
        <end position="238"/>
    </location>
</feature>
<comment type="caution">
    <text evidence="2">The sequence shown here is derived from an EMBL/GenBank/DDBJ whole genome shotgun (WGS) entry which is preliminary data.</text>
</comment>
<dbReference type="InterPro" id="IPR011396">
    <property type="entry name" value="PT_DNA_restrict"/>
</dbReference>
<organism evidence="2">
    <name type="scientific">termite gut metagenome</name>
    <dbReference type="NCBI Taxonomy" id="433724"/>
    <lineage>
        <taxon>unclassified sequences</taxon>
        <taxon>metagenomes</taxon>
        <taxon>organismal metagenomes</taxon>
    </lineage>
</organism>
<dbReference type="AlphaFoldDB" id="A0A5J4SGI0"/>
<accession>A0A5J4SGI0</accession>